<proteinExistence type="predicted"/>
<comment type="caution">
    <text evidence="1">The sequence shown here is derived from an EMBL/GenBank/DDBJ whole genome shotgun (WGS) entry which is preliminary data.</text>
</comment>
<sequence>MIWLQFMGASIEEHARMHGFGSYPLIDVRDSYRMKALVGRGSAATSVVCGLLVLLRVECDKVVPCEGCLRILVEGIKPFVVRPGVEILKTRFPVRPLRSSLVFDIMPRDVRDQCAGFRARPRRIPRGLLHNQCGVSGGMNAFSDVTEGKERQKPASRRAKK</sequence>
<reference evidence="1" key="1">
    <citation type="submission" date="2019-12" db="EMBL/GenBank/DDBJ databases">
        <title>Genome sequencing and annotation of Brassica cretica.</title>
        <authorList>
            <person name="Studholme D.J."/>
            <person name="Sarris P.F."/>
        </authorList>
    </citation>
    <scope>NUCLEOTIDE SEQUENCE</scope>
    <source>
        <strain evidence="1">PFS-102/07</strain>
        <tissue evidence="1">Leaf</tissue>
    </source>
</reference>
<protein>
    <submittedName>
        <fullName evidence="1">Uncharacterized protein</fullName>
    </submittedName>
</protein>
<evidence type="ECO:0000313" key="1">
    <source>
        <dbReference type="EMBL" id="KAF2571650.1"/>
    </source>
</evidence>
<name>A0A8S9INF2_BRACR</name>
<gene>
    <name evidence="1" type="ORF">F2Q70_00003132</name>
</gene>
<organism evidence="1">
    <name type="scientific">Brassica cretica</name>
    <name type="common">Mustard</name>
    <dbReference type="NCBI Taxonomy" id="69181"/>
    <lineage>
        <taxon>Eukaryota</taxon>
        <taxon>Viridiplantae</taxon>
        <taxon>Streptophyta</taxon>
        <taxon>Embryophyta</taxon>
        <taxon>Tracheophyta</taxon>
        <taxon>Spermatophyta</taxon>
        <taxon>Magnoliopsida</taxon>
        <taxon>eudicotyledons</taxon>
        <taxon>Gunneridae</taxon>
        <taxon>Pentapetalae</taxon>
        <taxon>rosids</taxon>
        <taxon>malvids</taxon>
        <taxon>Brassicales</taxon>
        <taxon>Brassicaceae</taxon>
        <taxon>Brassiceae</taxon>
        <taxon>Brassica</taxon>
    </lineage>
</organism>
<dbReference type="EMBL" id="QGKY02001015">
    <property type="protein sequence ID" value="KAF2571650.1"/>
    <property type="molecule type" value="Genomic_DNA"/>
</dbReference>
<accession>A0A8S9INF2</accession>
<dbReference type="AlphaFoldDB" id="A0A8S9INF2"/>